<reference evidence="6 7" key="1">
    <citation type="submission" date="2016-11" db="EMBL/GenBank/DDBJ databases">
        <title>Study of marine rhodopsin-containing bacteria.</title>
        <authorList>
            <person name="Yoshizawa S."/>
            <person name="Kumagai Y."/>
            <person name="Kogure K."/>
        </authorList>
    </citation>
    <scope>NUCLEOTIDE SEQUENCE [LARGE SCALE GENOMIC DNA]</scope>
    <source>
        <strain evidence="6 7">SG-29</strain>
    </source>
</reference>
<evidence type="ECO:0000256" key="1">
    <source>
        <dbReference type="ARBA" id="ARBA00000830"/>
    </source>
</evidence>
<dbReference type="InterPro" id="IPR023198">
    <property type="entry name" value="PGP-like_dom2"/>
</dbReference>
<keyword evidence="7" id="KW-1185">Reference proteome</keyword>
<accession>A0A259TYJ3</accession>
<dbReference type="PANTHER" id="PTHR43434:SF1">
    <property type="entry name" value="PHOSPHOGLYCOLATE PHOSPHATASE"/>
    <property type="match status" value="1"/>
</dbReference>
<dbReference type="GO" id="GO:0005829">
    <property type="term" value="C:cytosol"/>
    <property type="evidence" value="ECO:0007669"/>
    <property type="project" value="TreeGrafter"/>
</dbReference>
<sequence length="261" mass="28104">MALDLTRVRALVFDVDGTLADTDDHLVQQLAQALDAVPGVSGRRAEQLARRVVMSAETPVNTAYGLLDKLGLDDEFSRIKGAVADAKSRLRDIRRQRESASTSRNAEAADHVPHSMVPGVKEMLHTLATHYPMCTVSTGHQERVDFFLEHYEVRRLFRAVVTAQTTPRMKPYPDPILYAAEAMVVPPEDVLVIGDTTVDMEAATAAGAQAIGVLCGFGTEAELRASGASLICETTSDVLSVLLPADDPLEGESAVPHKDGS</sequence>
<dbReference type="FunCoup" id="A0A259TYJ3">
    <property type="interactions" value="402"/>
</dbReference>
<dbReference type="GO" id="GO:0008967">
    <property type="term" value="F:phosphoglycolate phosphatase activity"/>
    <property type="evidence" value="ECO:0007669"/>
    <property type="project" value="UniProtKB-EC"/>
</dbReference>
<protein>
    <recommendedName>
        <fullName evidence="4">phosphoglycolate phosphatase</fullName>
        <ecNumber evidence="4">3.1.3.18</ecNumber>
    </recommendedName>
</protein>
<organism evidence="6 7">
    <name type="scientific">Rubricoccus marinus</name>
    <dbReference type="NCBI Taxonomy" id="716817"/>
    <lineage>
        <taxon>Bacteria</taxon>
        <taxon>Pseudomonadati</taxon>
        <taxon>Rhodothermota</taxon>
        <taxon>Rhodothermia</taxon>
        <taxon>Rhodothermales</taxon>
        <taxon>Rubricoccaceae</taxon>
        <taxon>Rubricoccus</taxon>
    </lineage>
</organism>
<comment type="similarity">
    <text evidence="3">Belongs to the HAD-like hydrolase superfamily. CbbY/CbbZ/Gph/YieH family.</text>
</comment>
<gene>
    <name evidence="6" type="ORF">BSZ36_06680</name>
</gene>
<comment type="catalytic activity">
    <reaction evidence="1">
        <text>2-phosphoglycolate + H2O = glycolate + phosphate</text>
        <dbReference type="Rhea" id="RHEA:14369"/>
        <dbReference type="ChEBI" id="CHEBI:15377"/>
        <dbReference type="ChEBI" id="CHEBI:29805"/>
        <dbReference type="ChEBI" id="CHEBI:43474"/>
        <dbReference type="ChEBI" id="CHEBI:58033"/>
        <dbReference type="EC" id="3.1.3.18"/>
    </reaction>
</comment>
<comment type="pathway">
    <text evidence="2">Organic acid metabolism; glycolate biosynthesis; glycolate from 2-phosphoglycolate: step 1/1.</text>
</comment>
<dbReference type="EC" id="3.1.3.18" evidence="4"/>
<dbReference type="GO" id="GO:0006281">
    <property type="term" value="P:DNA repair"/>
    <property type="evidence" value="ECO:0007669"/>
    <property type="project" value="TreeGrafter"/>
</dbReference>
<dbReference type="InParanoid" id="A0A259TYJ3"/>
<comment type="caution">
    <text evidence="6">The sequence shown here is derived from an EMBL/GenBank/DDBJ whole genome shotgun (WGS) entry which is preliminary data.</text>
</comment>
<dbReference type="InterPro" id="IPR023214">
    <property type="entry name" value="HAD_sf"/>
</dbReference>
<evidence type="ECO:0000313" key="7">
    <source>
        <dbReference type="Proteomes" id="UP000216446"/>
    </source>
</evidence>
<proteinExistence type="inferred from homology"/>
<evidence type="ECO:0000256" key="2">
    <source>
        <dbReference type="ARBA" id="ARBA00004818"/>
    </source>
</evidence>
<dbReference type="OrthoDB" id="9807630at2"/>
<feature type="region of interest" description="Disordered" evidence="5">
    <location>
        <begin position="93"/>
        <end position="112"/>
    </location>
</feature>
<dbReference type="InterPro" id="IPR006439">
    <property type="entry name" value="HAD-SF_hydro_IA"/>
</dbReference>
<dbReference type="InterPro" id="IPR036412">
    <property type="entry name" value="HAD-like_sf"/>
</dbReference>
<dbReference type="Gene3D" id="1.10.150.240">
    <property type="entry name" value="Putative phosphatase, domain 2"/>
    <property type="match status" value="1"/>
</dbReference>
<dbReference type="NCBIfam" id="TIGR01549">
    <property type="entry name" value="HAD-SF-IA-v1"/>
    <property type="match status" value="1"/>
</dbReference>
<evidence type="ECO:0000256" key="4">
    <source>
        <dbReference type="ARBA" id="ARBA00013078"/>
    </source>
</evidence>
<dbReference type="SUPFAM" id="SSF56784">
    <property type="entry name" value="HAD-like"/>
    <property type="match status" value="1"/>
</dbReference>
<dbReference type="InterPro" id="IPR041492">
    <property type="entry name" value="HAD_2"/>
</dbReference>
<dbReference type="SFLD" id="SFLDG01129">
    <property type="entry name" value="C1.5:_HAD__Beta-PGM__Phosphata"/>
    <property type="match status" value="1"/>
</dbReference>
<evidence type="ECO:0000256" key="3">
    <source>
        <dbReference type="ARBA" id="ARBA00006171"/>
    </source>
</evidence>
<name>A0A259TYJ3_9BACT</name>
<dbReference type="EMBL" id="MQWB01000001">
    <property type="protein sequence ID" value="OZC02687.1"/>
    <property type="molecule type" value="Genomic_DNA"/>
</dbReference>
<dbReference type="NCBIfam" id="TIGR01509">
    <property type="entry name" value="HAD-SF-IA-v3"/>
    <property type="match status" value="1"/>
</dbReference>
<dbReference type="RefSeq" id="WP_094547174.1">
    <property type="nucleotide sequence ID" value="NZ_MQWB01000001.1"/>
</dbReference>
<dbReference type="SFLD" id="SFLDS00003">
    <property type="entry name" value="Haloacid_Dehalogenase"/>
    <property type="match status" value="1"/>
</dbReference>
<dbReference type="AlphaFoldDB" id="A0A259TYJ3"/>
<dbReference type="PANTHER" id="PTHR43434">
    <property type="entry name" value="PHOSPHOGLYCOLATE PHOSPHATASE"/>
    <property type="match status" value="1"/>
</dbReference>
<dbReference type="InterPro" id="IPR050155">
    <property type="entry name" value="HAD-like_hydrolase_sf"/>
</dbReference>
<dbReference type="Pfam" id="PF13419">
    <property type="entry name" value="HAD_2"/>
    <property type="match status" value="1"/>
</dbReference>
<evidence type="ECO:0000313" key="6">
    <source>
        <dbReference type="EMBL" id="OZC02687.1"/>
    </source>
</evidence>
<evidence type="ECO:0000256" key="5">
    <source>
        <dbReference type="SAM" id="MobiDB-lite"/>
    </source>
</evidence>
<dbReference type="Proteomes" id="UP000216446">
    <property type="component" value="Unassembled WGS sequence"/>
</dbReference>
<dbReference type="Gene3D" id="3.40.50.1000">
    <property type="entry name" value="HAD superfamily/HAD-like"/>
    <property type="match status" value="1"/>
</dbReference>